<feature type="chain" id="PRO_5041994671" evidence="1">
    <location>
        <begin position="21"/>
        <end position="492"/>
    </location>
</feature>
<reference evidence="2" key="1">
    <citation type="journal article" date="2023" name="Mol. Phylogenet. Evol.">
        <title>Genome-scale phylogeny and comparative genomics of the fungal order Sordariales.</title>
        <authorList>
            <person name="Hensen N."/>
            <person name="Bonometti L."/>
            <person name="Westerberg I."/>
            <person name="Brannstrom I.O."/>
            <person name="Guillou S."/>
            <person name="Cros-Aarteil S."/>
            <person name="Calhoun S."/>
            <person name="Haridas S."/>
            <person name="Kuo A."/>
            <person name="Mondo S."/>
            <person name="Pangilinan J."/>
            <person name="Riley R."/>
            <person name="LaButti K."/>
            <person name="Andreopoulos B."/>
            <person name="Lipzen A."/>
            <person name="Chen C."/>
            <person name="Yan M."/>
            <person name="Daum C."/>
            <person name="Ng V."/>
            <person name="Clum A."/>
            <person name="Steindorff A."/>
            <person name="Ohm R.A."/>
            <person name="Martin F."/>
            <person name="Silar P."/>
            <person name="Natvig D.O."/>
            <person name="Lalanne C."/>
            <person name="Gautier V."/>
            <person name="Ament-Velasquez S.L."/>
            <person name="Kruys A."/>
            <person name="Hutchinson M.I."/>
            <person name="Powell A.J."/>
            <person name="Barry K."/>
            <person name="Miller A.N."/>
            <person name="Grigoriev I.V."/>
            <person name="Debuchy R."/>
            <person name="Gladieux P."/>
            <person name="Hiltunen Thoren M."/>
            <person name="Johannesson H."/>
        </authorList>
    </citation>
    <scope>NUCLEOTIDE SEQUENCE</scope>
    <source>
        <strain evidence="2">CBS 118394</strain>
    </source>
</reference>
<evidence type="ECO:0000313" key="2">
    <source>
        <dbReference type="EMBL" id="KAK3321779.1"/>
    </source>
</evidence>
<name>A0AAE0IBB2_9PEZI</name>
<dbReference type="Proteomes" id="UP001283341">
    <property type="component" value="Unassembled WGS sequence"/>
</dbReference>
<keyword evidence="1" id="KW-0732">Signal</keyword>
<reference evidence="2" key="2">
    <citation type="submission" date="2023-06" db="EMBL/GenBank/DDBJ databases">
        <authorList>
            <consortium name="Lawrence Berkeley National Laboratory"/>
            <person name="Haridas S."/>
            <person name="Hensen N."/>
            <person name="Bonometti L."/>
            <person name="Westerberg I."/>
            <person name="Brannstrom I.O."/>
            <person name="Guillou S."/>
            <person name="Cros-Aarteil S."/>
            <person name="Calhoun S."/>
            <person name="Kuo A."/>
            <person name="Mondo S."/>
            <person name="Pangilinan J."/>
            <person name="Riley R."/>
            <person name="Labutti K."/>
            <person name="Andreopoulos B."/>
            <person name="Lipzen A."/>
            <person name="Chen C."/>
            <person name="Yanf M."/>
            <person name="Daum C."/>
            <person name="Ng V."/>
            <person name="Clum A."/>
            <person name="Steindorff A."/>
            <person name="Ohm R."/>
            <person name="Martin F."/>
            <person name="Silar P."/>
            <person name="Natvig D."/>
            <person name="Lalanne C."/>
            <person name="Gautier V."/>
            <person name="Ament-Velasquez S.L."/>
            <person name="Kruys A."/>
            <person name="Hutchinson M.I."/>
            <person name="Powell A.J."/>
            <person name="Barry K."/>
            <person name="Miller A.N."/>
            <person name="Grigoriev I.V."/>
            <person name="Debuchy R."/>
            <person name="Gladieux P."/>
            <person name="Thoren M.H."/>
            <person name="Johannesson H."/>
        </authorList>
    </citation>
    <scope>NUCLEOTIDE SEQUENCE</scope>
    <source>
        <strain evidence="2">CBS 118394</strain>
    </source>
</reference>
<gene>
    <name evidence="2" type="ORF">B0H66DRAFT_494379</name>
</gene>
<sequence length="492" mass="53089">MLGRLLFLAVPAAVLVSAQSRPNPGPILGCTTSSFQIPSWLIQDVDFSNGKISFQVLNRATNFTGDATCEIGSTGWSACSVEVNIADSNETIQMTAKVKGKSAQVFINQTWTCSDRAGIASPLPFVAIGNSTVPLECTGASPSVLVKASLLSPVVATPDLYNKGPEGHNRKECASETPSWTLEAISYLNQTGNGASTATFENFNMVITNDATGYQASCMLGRDTSDGPLRCSGSEFGRLKPDRYTVETEALFDRHTYKFTMNQTWYCDDSDPAKPISITAGGSTTLPLKCATETTLDTTSETCRVENDSNVPLKGETVSQTALPAYSIIDPVLGPDGCTASSILHPQWTFNYFHIDQTKDNSSSVGFNIILQTPKPGFGFPLSISQDTKPLANDSSWYTCVIGPYDPYEERLYPTECSLRYNPARKELTIKADWVCSDLDANNPIKFSGISTASINTSLVCDTTEDGTQCITEDPAYSFSSAISDVTWSRTP</sequence>
<evidence type="ECO:0000256" key="1">
    <source>
        <dbReference type="SAM" id="SignalP"/>
    </source>
</evidence>
<dbReference type="AlphaFoldDB" id="A0AAE0IBB2"/>
<proteinExistence type="predicted"/>
<protein>
    <submittedName>
        <fullName evidence="2">Uncharacterized protein</fullName>
    </submittedName>
</protein>
<keyword evidence="3" id="KW-1185">Reference proteome</keyword>
<evidence type="ECO:0000313" key="3">
    <source>
        <dbReference type="Proteomes" id="UP001283341"/>
    </source>
</evidence>
<dbReference type="EMBL" id="JAUEDM010000003">
    <property type="protein sequence ID" value="KAK3321779.1"/>
    <property type="molecule type" value="Genomic_DNA"/>
</dbReference>
<organism evidence="2 3">
    <name type="scientific">Apodospora peruviana</name>
    <dbReference type="NCBI Taxonomy" id="516989"/>
    <lineage>
        <taxon>Eukaryota</taxon>
        <taxon>Fungi</taxon>
        <taxon>Dikarya</taxon>
        <taxon>Ascomycota</taxon>
        <taxon>Pezizomycotina</taxon>
        <taxon>Sordariomycetes</taxon>
        <taxon>Sordariomycetidae</taxon>
        <taxon>Sordariales</taxon>
        <taxon>Lasiosphaeriaceae</taxon>
        <taxon>Apodospora</taxon>
    </lineage>
</organism>
<accession>A0AAE0IBB2</accession>
<feature type="signal peptide" evidence="1">
    <location>
        <begin position="1"/>
        <end position="20"/>
    </location>
</feature>
<comment type="caution">
    <text evidence="2">The sequence shown here is derived from an EMBL/GenBank/DDBJ whole genome shotgun (WGS) entry which is preliminary data.</text>
</comment>